<evidence type="ECO:0000313" key="2">
    <source>
        <dbReference type="EMBL" id="SBW84963.1"/>
    </source>
</evidence>
<accession>A0A1D3K9A4</accession>
<protein>
    <recommendedName>
        <fullName evidence="1">Glyoxalase-related protein domain-containing protein</fullName>
    </recommendedName>
</protein>
<evidence type="ECO:0000259" key="1">
    <source>
        <dbReference type="Pfam" id="PF20066"/>
    </source>
</evidence>
<name>A0A1D3K9A4_PSEVE</name>
<dbReference type="InterPro" id="IPR027417">
    <property type="entry name" value="P-loop_NTPase"/>
</dbReference>
<dbReference type="Gene3D" id="3.40.50.300">
    <property type="entry name" value="P-loop containing nucleotide triphosphate hydrolases"/>
    <property type="match status" value="1"/>
</dbReference>
<organism evidence="2 3">
    <name type="scientific">Pseudomonas veronii 1YdBTEX2</name>
    <dbReference type="NCBI Taxonomy" id="1295141"/>
    <lineage>
        <taxon>Bacteria</taxon>
        <taxon>Pseudomonadati</taxon>
        <taxon>Pseudomonadota</taxon>
        <taxon>Gammaproteobacteria</taxon>
        <taxon>Pseudomonadales</taxon>
        <taxon>Pseudomonadaceae</taxon>
        <taxon>Pseudomonas</taxon>
    </lineage>
</organism>
<evidence type="ECO:0000313" key="3">
    <source>
        <dbReference type="Proteomes" id="UP000245431"/>
    </source>
</evidence>
<dbReference type="InterPro" id="IPR045517">
    <property type="entry name" value="Glyoxalase_8"/>
</dbReference>
<dbReference type="EMBL" id="LT599584">
    <property type="protein sequence ID" value="SBW84963.1"/>
    <property type="molecule type" value="Genomic_DNA"/>
</dbReference>
<dbReference type="AlphaFoldDB" id="A0A1D3K9A4"/>
<sequence length="263" mass="28631">MTTESLKNRAKKLRNAVQGMFQVSVTHSQALELVAKEENFPNWDAACASFHSTTVSEVESAFALEATYSCIRQTLSPSTSAGALIVVWGVTGQGKTPTARALVDDLLRQPNAQNTTTILHAGNRDLSYPDNAAVRYVPETESILRCGPVSEQLVVVDDLRDPHTAIEVVAMVLAGVKAIVTIHAKSPIERIRTLLRLQGIGAGLLDRLLDNGQVKTIIATNQHGLNQGNTDPEWQAAIRAAIRLEPDFIYTARKNVVFVLPEK</sequence>
<dbReference type="Proteomes" id="UP000245431">
    <property type="component" value="Chromosome PVE_r2"/>
</dbReference>
<proteinExistence type="predicted"/>
<dbReference type="Pfam" id="PF20066">
    <property type="entry name" value="Glyoxalase_8"/>
    <property type="match status" value="1"/>
</dbReference>
<feature type="domain" description="Glyoxalase-related protein" evidence="1">
    <location>
        <begin position="2"/>
        <end position="62"/>
    </location>
</feature>
<reference evidence="3" key="1">
    <citation type="submission" date="2016-07" db="EMBL/GenBank/DDBJ databases">
        <authorList>
            <person name="Florea S."/>
            <person name="Webb J.S."/>
            <person name="Jaromczyk J."/>
            <person name="Schardl C.L."/>
        </authorList>
    </citation>
    <scope>NUCLEOTIDE SEQUENCE [LARGE SCALE GENOMIC DNA]</scope>
    <source>
        <strain evidence="3">1YdBTEX2</strain>
    </source>
</reference>
<dbReference type="SUPFAM" id="SSF52540">
    <property type="entry name" value="P-loop containing nucleoside triphosphate hydrolases"/>
    <property type="match status" value="1"/>
</dbReference>
<gene>
    <name evidence="2" type="ORF">PVE_R2G0938</name>
</gene>